<reference evidence="2 3" key="2">
    <citation type="journal article" date="2017" name="Front. Plant Sci.">
        <title>Gene Classification and Mining of Molecular Markers Useful in Red Clover (Trifolium pratense) Breeding.</title>
        <authorList>
            <person name="Istvanek J."/>
            <person name="Dluhosova J."/>
            <person name="Dluhos P."/>
            <person name="Patkova L."/>
            <person name="Nedelnik J."/>
            <person name="Repkova J."/>
        </authorList>
    </citation>
    <scope>NUCLEOTIDE SEQUENCE [LARGE SCALE GENOMIC DNA]</scope>
    <source>
        <strain evidence="3">cv. Tatra</strain>
        <tissue evidence="2">Young leaves</tissue>
    </source>
</reference>
<dbReference type="Pfam" id="PF22936">
    <property type="entry name" value="Pol_BBD"/>
    <property type="match status" value="1"/>
</dbReference>
<reference evidence="2 3" key="1">
    <citation type="journal article" date="2014" name="Am. J. Bot.">
        <title>Genome assembly and annotation for red clover (Trifolium pratense; Fabaceae).</title>
        <authorList>
            <person name="Istvanek J."/>
            <person name="Jaros M."/>
            <person name="Krenek A."/>
            <person name="Repkova J."/>
        </authorList>
    </citation>
    <scope>NUCLEOTIDE SEQUENCE [LARGE SCALE GENOMIC DNA]</scope>
    <source>
        <strain evidence="3">cv. Tatra</strain>
        <tissue evidence="2">Young leaves</tissue>
    </source>
</reference>
<evidence type="ECO:0000313" key="2">
    <source>
        <dbReference type="EMBL" id="PNX56512.1"/>
    </source>
</evidence>
<accession>A0A2K3JR43</accession>
<dbReference type="AlphaFoldDB" id="A0A2K3JR43"/>
<organism evidence="2 3">
    <name type="scientific">Trifolium pratense</name>
    <name type="common">Red clover</name>
    <dbReference type="NCBI Taxonomy" id="57577"/>
    <lineage>
        <taxon>Eukaryota</taxon>
        <taxon>Viridiplantae</taxon>
        <taxon>Streptophyta</taxon>
        <taxon>Embryophyta</taxon>
        <taxon>Tracheophyta</taxon>
        <taxon>Spermatophyta</taxon>
        <taxon>Magnoliopsida</taxon>
        <taxon>eudicotyledons</taxon>
        <taxon>Gunneridae</taxon>
        <taxon>Pentapetalae</taxon>
        <taxon>rosids</taxon>
        <taxon>fabids</taxon>
        <taxon>Fabales</taxon>
        <taxon>Fabaceae</taxon>
        <taxon>Papilionoideae</taxon>
        <taxon>50 kb inversion clade</taxon>
        <taxon>NPAAA clade</taxon>
        <taxon>Hologalegina</taxon>
        <taxon>IRL clade</taxon>
        <taxon>Trifolieae</taxon>
        <taxon>Trifolium</taxon>
    </lineage>
</organism>
<dbReference type="EMBL" id="ASHM01119875">
    <property type="protein sequence ID" value="PNX56512.1"/>
    <property type="molecule type" value="Genomic_DNA"/>
</dbReference>
<evidence type="ECO:0000259" key="1">
    <source>
        <dbReference type="Pfam" id="PF22936"/>
    </source>
</evidence>
<name>A0A2K3JR43_TRIPR</name>
<sequence>MKEERARAISLDQNLEPLWKEHALNVEASYVSNGEDDCFSISEQDHDISGRWMLDSGASHHMCPNRKWFTTYESIDGGIVLMGNNHACKIMGYGTIRIKMHDGAVRTLMNVRHVPNLRKNLISLGVLEENGCKIILENGGLKVVR</sequence>
<comment type="caution">
    <text evidence="2">The sequence shown here is derived from an EMBL/GenBank/DDBJ whole genome shotgun (WGS) entry which is preliminary data.</text>
</comment>
<feature type="non-terminal residue" evidence="2">
    <location>
        <position position="145"/>
    </location>
</feature>
<dbReference type="Proteomes" id="UP000236291">
    <property type="component" value="Unassembled WGS sequence"/>
</dbReference>
<proteinExistence type="predicted"/>
<dbReference type="PANTHER" id="PTHR47592:SF27">
    <property type="entry name" value="OS08G0421700 PROTEIN"/>
    <property type="match status" value="1"/>
</dbReference>
<feature type="domain" description="Retrovirus-related Pol polyprotein from transposon TNT 1-94-like beta-barrel" evidence="1">
    <location>
        <begin position="52"/>
        <end position="132"/>
    </location>
</feature>
<evidence type="ECO:0000313" key="3">
    <source>
        <dbReference type="Proteomes" id="UP000236291"/>
    </source>
</evidence>
<dbReference type="InterPro" id="IPR054722">
    <property type="entry name" value="PolX-like_BBD"/>
</dbReference>
<protein>
    <recommendedName>
        <fullName evidence="1">Retrovirus-related Pol polyprotein from transposon TNT 1-94-like beta-barrel domain-containing protein</fullName>
    </recommendedName>
</protein>
<dbReference type="PANTHER" id="PTHR47592">
    <property type="entry name" value="PBF68 PROTEIN"/>
    <property type="match status" value="1"/>
</dbReference>
<gene>
    <name evidence="2" type="ORF">L195_g058242</name>
</gene>
<dbReference type="ExpressionAtlas" id="A0A2K3JR43">
    <property type="expression patterns" value="baseline"/>
</dbReference>